<dbReference type="PANTHER" id="PTHR40079:SF4">
    <property type="entry name" value="GH26 DOMAIN-CONTAINING PROTEIN-RELATED"/>
    <property type="match status" value="1"/>
</dbReference>
<dbReference type="Proteomes" id="UP001597493">
    <property type="component" value="Unassembled WGS sequence"/>
</dbReference>
<dbReference type="Gene3D" id="3.20.20.80">
    <property type="entry name" value="Glycosidases"/>
    <property type="match status" value="1"/>
</dbReference>
<evidence type="ECO:0000259" key="5">
    <source>
        <dbReference type="PROSITE" id="PS51764"/>
    </source>
</evidence>
<accession>A0ABW5QRQ6</accession>
<evidence type="ECO:0000256" key="4">
    <source>
        <dbReference type="PROSITE-ProRule" id="PRU01100"/>
    </source>
</evidence>
<dbReference type="SUPFAM" id="SSF51445">
    <property type="entry name" value="(Trans)glycosidases"/>
    <property type="match status" value="1"/>
</dbReference>
<evidence type="ECO:0000256" key="2">
    <source>
        <dbReference type="ARBA" id="ARBA00022801"/>
    </source>
</evidence>
<dbReference type="PANTHER" id="PTHR40079">
    <property type="entry name" value="MANNAN ENDO-1,4-BETA-MANNOSIDASE E-RELATED"/>
    <property type="match status" value="1"/>
</dbReference>
<dbReference type="PRINTS" id="PR00739">
    <property type="entry name" value="GLHYDRLASE26"/>
</dbReference>
<comment type="similarity">
    <text evidence="1 4">Belongs to the glycosyl hydrolase 26 family.</text>
</comment>
<dbReference type="GO" id="GO:0016787">
    <property type="term" value="F:hydrolase activity"/>
    <property type="evidence" value="ECO:0007669"/>
    <property type="project" value="UniProtKB-KW"/>
</dbReference>
<keyword evidence="7" id="KW-1185">Reference proteome</keyword>
<sequence>MNPMNMADLSPCNPNALNEVTSVLRYLRGISGKAIITGQHTQTNVQKELRYIEQVTGKLPALCGFELLSYSPNINYDNSSAECLLEIEENRNTLDRAWEWAERKGLITFTWHWFSPFGSWDKGFYSSNTTFDASKAVIEGTDEHKALISDMDHMADILKPFCEKRIPILWRPFHEAEGDWFWWGHKGPEVAKQLYRIMYDRYTRVHALNNLIWVWNSPLAEGYVGDDVADVISRDLYPPKHSHTHLRPEYEELVRITSEPKLVALGEIGVLPSIKQLSITRIPWVWYMTWSNEFGSTAEWTSEEELRQAYHHEYAITLDKLPVLY</sequence>
<reference evidence="7" key="1">
    <citation type="journal article" date="2019" name="Int. J. Syst. Evol. Microbiol.">
        <title>The Global Catalogue of Microorganisms (GCM) 10K type strain sequencing project: providing services to taxonomists for standard genome sequencing and annotation.</title>
        <authorList>
            <consortium name="The Broad Institute Genomics Platform"/>
            <consortium name="The Broad Institute Genome Sequencing Center for Infectious Disease"/>
            <person name="Wu L."/>
            <person name="Ma J."/>
        </authorList>
    </citation>
    <scope>NUCLEOTIDE SEQUENCE [LARGE SCALE GENOMIC DNA]</scope>
    <source>
        <strain evidence="7">TISTR 1827</strain>
    </source>
</reference>
<keyword evidence="2 4" id="KW-0378">Hydrolase</keyword>
<evidence type="ECO:0000256" key="3">
    <source>
        <dbReference type="ARBA" id="ARBA00023295"/>
    </source>
</evidence>
<comment type="caution">
    <text evidence="6">The sequence shown here is derived from an EMBL/GenBank/DDBJ whole genome shotgun (WGS) entry which is preliminary data.</text>
</comment>
<dbReference type="PROSITE" id="PS51764">
    <property type="entry name" value="GH26"/>
    <property type="match status" value="1"/>
</dbReference>
<dbReference type="Pfam" id="PF02156">
    <property type="entry name" value="Glyco_hydro_26"/>
    <property type="match status" value="1"/>
</dbReference>
<organism evidence="6 7">
    <name type="scientific">Paenibacillus thailandensis</name>
    <dbReference type="NCBI Taxonomy" id="393250"/>
    <lineage>
        <taxon>Bacteria</taxon>
        <taxon>Bacillati</taxon>
        <taxon>Bacillota</taxon>
        <taxon>Bacilli</taxon>
        <taxon>Bacillales</taxon>
        <taxon>Paenibacillaceae</taxon>
        <taxon>Paenibacillus</taxon>
    </lineage>
</organism>
<dbReference type="EMBL" id="JBHUMY010000001">
    <property type="protein sequence ID" value="MFD2659059.1"/>
    <property type="molecule type" value="Genomic_DNA"/>
</dbReference>
<feature type="active site" description="Proton donor" evidence="4">
    <location>
        <position position="175"/>
    </location>
</feature>
<protein>
    <submittedName>
        <fullName evidence="6">Glycosyl hydrolase</fullName>
    </submittedName>
</protein>
<feature type="domain" description="GH26" evidence="5">
    <location>
        <begin position="18"/>
        <end position="319"/>
    </location>
</feature>
<evidence type="ECO:0000256" key="1">
    <source>
        <dbReference type="ARBA" id="ARBA00007754"/>
    </source>
</evidence>
<dbReference type="InterPro" id="IPR017853">
    <property type="entry name" value="GH"/>
</dbReference>
<feature type="active site" description="Nucleophile" evidence="4">
    <location>
        <position position="267"/>
    </location>
</feature>
<dbReference type="InterPro" id="IPR022790">
    <property type="entry name" value="GH26_dom"/>
</dbReference>
<dbReference type="RefSeq" id="WP_379269233.1">
    <property type="nucleotide sequence ID" value="NZ_JBHUGT010000031.1"/>
</dbReference>
<dbReference type="InterPro" id="IPR000805">
    <property type="entry name" value="Glyco_hydro_26"/>
</dbReference>
<proteinExistence type="inferred from homology"/>
<gene>
    <name evidence="6" type="ORF">ACFSW5_02135</name>
</gene>
<name>A0ABW5QRQ6_9BACL</name>
<evidence type="ECO:0000313" key="6">
    <source>
        <dbReference type="EMBL" id="MFD2659059.1"/>
    </source>
</evidence>
<evidence type="ECO:0000313" key="7">
    <source>
        <dbReference type="Proteomes" id="UP001597493"/>
    </source>
</evidence>
<keyword evidence="3 4" id="KW-0326">Glycosidase</keyword>